<name>A0ABQ3E651_9HYPH</name>
<reference evidence="4" key="1">
    <citation type="journal article" date="2019" name="Int. J. Syst. Evol. Microbiol.">
        <title>The Global Catalogue of Microorganisms (GCM) 10K type strain sequencing project: providing services to taxonomists for standard genome sequencing and annotation.</title>
        <authorList>
            <consortium name="The Broad Institute Genomics Platform"/>
            <consortium name="The Broad Institute Genome Sequencing Center for Infectious Disease"/>
            <person name="Wu L."/>
            <person name="Ma J."/>
        </authorList>
    </citation>
    <scope>NUCLEOTIDE SEQUENCE [LARGE SCALE GENOMIC DNA]</scope>
    <source>
        <strain evidence="4">KCTC 12861</strain>
    </source>
</reference>
<dbReference type="Gene3D" id="1.10.3730.20">
    <property type="match status" value="1"/>
</dbReference>
<feature type="transmembrane region" description="Helical" evidence="1">
    <location>
        <begin position="109"/>
        <end position="127"/>
    </location>
</feature>
<evidence type="ECO:0000259" key="2">
    <source>
        <dbReference type="Pfam" id="PF00892"/>
    </source>
</evidence>
<evidence type="ECO:0000256" key="1">
    <source>
        <dbReference type="SAM" id="Phobius"/>
    </source>
</evidence>
<feature type="domain" description="EamA" evidence="2">
    <location>
        <begin position="19"/>
        <end position="151"/>
    </location>
</feature>
<dbReference type="Proteomes" id="UP000637980">
    <property type="component" value="Unassembled WGS sequence"/>
</dbReference>
<dbReference type="SUPFAM" id="SSF103481">
    <property type="entry name" value="Multidrug resistance efflux transporter EmrE"/>
    <property type="match status" value="2"/>
</dbReference>
<sequence>MTTTTVSTDSHTSNAGLHGILFMIAGMSLAPLMDGTAKYLSAFISPVEVSLGRFFCQALIVLLVAGFMGRSFGSLIKEVNRIQLVRGACLAVCSIFFFSSLKYMPLADAIAIFFVQPMILTVLSAVVLKEKVGVRRWAAVVVGMIGALIIIRPGSSALGWPALLPLAAATSFAVYLVLTRKLSGSVSLLGTQLAAGIAGVLTLTPLVVLASFLGFEGASWTTPELSHLPLFILMGIISFFAHGFIVQAFDRAPASVLAPLGYIEIISATIVGYVLFGDIPDMFVWLGVALIAGGGLYIAHRERTATKRQALSEELVENSPKRHY</sequence>
<accession>A0ABQ3E651</accession>
<evidence type="ECO:0000313" key="3">
    <source>
        <dbReference type="EMBL" id="GHB22312.1"/>
    </source>
</evidence>
<gene>
    <name evidence="3" type="ORF">GCM10007094_08090</name>
</gene>
<keyword evidence="1" id="KW-1133">Transmembrane helix</keyword>
<dbReference type="RefSeq" id="WP_189435442.1">
    <property type="nucleotide sequence ID" value="NZ_BMXE01000001.1"/>
</dbReference>
<keyword evidence="1" id="KW-0812">Transmembrane</keyword>
<feature type="domain" description="EamA" evidence="2">
    <location>
        <begin position="161"/>
        <end position="296"/>
    </location>
</feature>
<keyword evidence="1" id="KW-0472">Membrane</keyword>
<feature type="transmembrane region" description="Helical" evidence="1">
    <location>
        <begin position="256"/>
        <end position="276"/>
    </location>
</feature>
<feature type="transmembrane region" description="Helical" evidence="1">
    <location>
        <begin position="12"/>
        <end position="32"/>
    </location>
</feature>
<proteinExistence type="predicted"/>
<dbReference type="PANTHER" id="PTHR22911">
    <property type="entry name" value="ACYL-MALONYL CONDENSING ENZYME-RELATED"/>
    <property type="match status" value="1"/>
</dbReference>
<feature type="transmembrane region" description="Helical" evidence="1">
    <location>
        <begin position="134"/>
        <end position="151"/>
    </location>
</feature>
<organism evidence="3 4">
    <name type="scientific">Pseudovibrio japonicus</name>
    <dbReference type="NCBI Taxonomy" id="366534"/>
    <lineage>
        <taxon>Bacteria</taxon>
        <taxon>Pseudomonadati</taxon>
        <taxon>Pseudomonadota</taxon>
        <taxon>Alphaproteobacteria</taxon>
        <taxon>Hyphomicrobiales</taxon>
        <taxon>Stappiaceae</taxon>
        <taxon>Pseudovibrio</taxon>
    </lineage>
</organism>
<feature type="transmembrane region" description="Helical" evidence="1">
    <location>
        <begin position="282"/>
        <end position="299"/>
    </location>
</feature>
<dbReference type="PANTHER" id="PTHR22911:SF103">
    <property type="entry name" value="BLR2811 PROTEIN"/>
    <property type="match status" value="1"/>
</dbReference>
<comment type="caution">
    <text evidence="3">The sequence shown here is derived from an EMBL/GenBank/DDBJ whole genome shotgun (WGS) entry which is preliminary data.</text>
</comment>
<dbReference type="EMBL" id="BMXE01000001">
    <property type="protein sequence ID" value="GHB22312.1"/>
    <property type="molecule type" value="Genomic_DNA"/>
</dbReference>
<evidence type="ECO:0000313" key="4">
    <source>
        <dbReference type="Proteomes" id="UP000637980"/>
    </source>
</evidence>
<feature type="transmembrane region" description="Helical" evidence="1">
    <location>
        <begin position="190"/>
        <end position="215"/>
    </location>
</feature>
<feature type="transmembrane region" description="Helical" evidence="1">
    <location>
        <begin position="52"/>
        <end position="72"/>
    </location>
</feature>
<dbReference type="InterPro" id="IPR037185">
    <property type="entry name" value="EmrE-like"/>
</dbReference>
<dbReference type="Pfam" id="PF00892">
    <property type="entry name" value="EamA"/>
    <property type="match status" value="2"/>
</dbReference>
<feature type="transmembrane region" description="Helical" evidence="1">
    <location>
        <begin position="84"/>
        <end position="103"/>
    </location>
</feature>
<keyword evidence="4" id="KW-1185">Reference proteome</keyword>
<feature type="transmembrane region" description="Helical" evidence="1">
    <location>
        <begin position="227"/>
        <end position="249"/>
    </location>
</feature>
<dbReference type="InterPro" id="IPR000620">
    <property type="entry name" value="EamA_dom"/>
</dbReference>
<protein>
    <submittedName>
        <fullName evidence="3">Permease</fullName>
    </submittedName>
</protein>
<feature type="transmembrane region" description="Helical" evidence="1">
    <location>
        <begin position="157"/>
        <end position="178"/>
    </location>
</feature>